<keyword evidence="2" id="KW-1185">Reference proteome</keyword>
<protein>
    <submittedName>
        <fullName evidence="1">Uncharacterized protein</fullName>
    </submittedName>
</protein>
<dbReference type="RefSeq" id="XP_018074016.1">
    <property type="nucleotide sequence ID" value="XM_018212916.1"/>
</dbReference>
<dbReference type="AlphaFoldDB" id="A0A194XHQ0"/>
<sequence>MSSLAIALQGFFTNTTLWNHNTIERSHYEAALDAARILSRAAYPPSGSTSRAILLKECTGTVDLTNTEQADVLRIIQHLQSNVYDATDEAVNGLGGRSLPKDLQDEVDAVVKRLQNKKQAIEYRVLVGFMRDDETSTPSIYTQALNCEKQDSEAQLAVPNSEPEPLELGVASHKHIRSISLSSISGIATLQCSLMALQASACFYRSRNMLRSLTITSLAYKLLPDTFNLNMAHASIVM</sequence>
<proteinExistence type="predicted"/>
<name>A0A194XHQ0_MOLSC</name>
<dbReference type="GeneID" id="28822642"/>
<gene>
    <name evidence="1" type="ORF">LY89DRAFT_666528</name>
</gene>
<dbReference type="InParanoid" id="A0A194XHQ0"/>
<accession>A0A194XHQ0</accession>
<dbReference type="OrthoDB" id="3564623at2759"/>
<dbReference type="EMBL" id="KQ947410">
    <property type="protein sequence ID" value="KUJ19661.1"/>
    <property type="molecule type" value="Genomic_DNA"/>
</dbReference>
<evidence type="ECO:0000313" key="1">
    <source>
        <dbReference type="EMBL" id="KUJ19661.1"/>
    </source>
</evidence>
<evidence type="ECO:0000313" key="2">
    <source>
        <dbReference type="Proteomes" id="UP000070700"/>
    </source>
</evidence>
<reference evidence="1 2" key="1">
    <citation type="submission" date="2015-10" db="EMBL/GenBank/DDBJ databases">
        <title>Full genome of DAOMC 229536 Phialocephala scopiformis, a fungal endophyte of spruce producing the potent anti-insectan compound rugulosin.</title>
        <authorList>
            <consortium name="DOE Joint Genome Institute"/>
            <person name="Walker A.K."/>
            <person name="Frasz S.L."/>
            <person name="Seifert K.A."/>
            <person name="Miller J.D."/>
            <person name="Mondo S.J."/>
            <person name="Labutti K."/>
            <person name="Lipzen A."/>
            <person name="Dockter R."/>
            <person name="Kennedy M."/>
            <person name="Grigoriev I.V."/>
            <person name="Spatafora J.W."/>
        </authorList>
    </citation>
    <scope>NUCLEOTIDE SEQUENCE [LARGE SCALE GENOMIC DNA]</scope>
    <source>
        <strain evidence="1 2">CBS 120377</strain>
    </source>
</reference>
<dbReference type="KEGG" id="psco:LY89DRAFT_666528"/>
<organism evidence="1 2">
    <name type="scientific">Mollisia scopiformis</name>
    <name type="common">Conifer needle endophyte fungus</name>
    <name type="synonym">Phialocephala scopiformis</name>
    <dbReference type="NCBI Taxonomy" id="149040"/>
    <lineage>
        <taxon>Eukaryota</taxon>
        <taxon>Fungi</taxon>
        <taxon>Dikarya</taxon>
        <taxon>Ascomycota</taxon>
        <taxon>Pezizomycotina</taxon>
        <taxon>Leotiomycetes</taxon>
        <taxon>Helotiales</taxon>
        <taxon>Mollisiaceae</taxon>
        <taxon>Mollisia</taxon>
    </lineage>
</organism>
<dbReference type="Proteomes" id="UP000070700">
    <property type="component" value="Unassembled WGS sequence"/>
</dbReference>